<reference evidence="2" key="1">
    <citation type="submission" date="2010-11" db="EMBL/GenBank/DDBJ databases">
        <authorList>
            <person name="Genoscope - CEA"/>
        </authorList>
    </citation>
    <scope>NUCLEOTIDE SEQUENCE</scope>
</reference>
<organism evidence="2">
    <name type="scientific">Beta vulgaris subsp. maritima</name>
    <name type="common">Sea beet</name>
    <name type="synonym">Beta maritima</name>
    <dbReference type="NCBI Taxonomy" id="350892"/>
    <lineage>
        <taxon>Eukaryota</taxon>
        <taxon>Viridiplantae</taxon>
        <taxon>Streptophyta</taxon>
        <taxon>Embryophyta</taxon>
        <taxon>Tracheophyta</taxon>
        <taxon>Spermatophyta</taxon>
        <taxon>Magnoliopsida</taxon>
        <taxon>eudicotyledons</taxon>
        <taxon>Gunneridae</taxon>
        <taxon>Pentapetalae</taxon>
        <taxon>Caryophyllales</taxon>
        <taxon>Chenopodiaceae</taxon>
        <taxon>Betoideae</taxon>
        <taxon>Beta</taxon>
    </lineage>
</organism>
<dbReference type="EMBL" id="FP885871">
    <property type="protein sequence ID" value="CBX33251.1"/>
    <property type="molecule type" value="Genomic_DNA"/>
</dbReference>
<evidence type="ECO:0000256" key="1">
    <source>
        <dbReference type="SAM" id="MobiDB-lite"/>
    </source>
</evidence>
<reference evidence="2" key="2">
    <citation type="journal article" date="2011" name="Genome Biol. Evol.">
        <title>Structural and content diversity of mitochondrial genome in beet: a comparative genomic analysis.</title>
        <authorList>
            <person name="Darracq A."/>
            <person name="Varre J.S."/>
            <person name="Marechal-Drouard L."/>
            <person name="Courseaux A."/>
            <person name="Saumitou-Laprade P."/>
            <person name="Oztas S."/>
            <person name="Vacherie B."/>
            <person name="Barbe V.and.Touzet.P."/>
        </authorList>
    </citation>
    <scope>NUCLEOTIDE SEQUENCE</scope>
</reference>
<dbReference type="AlphaFoldDB" id="E8ZC24"/>
<evidence type="ECO:0000313" key="2">
    <source>
        <dbReference type="EMBL" id="CBX33251.1"/>
    </source>
</evidence>
<name>E8ZC24_BETVM</name>
<gene>
    <name evidence="2" type="primary">orf110d</name>
</gene>
<accession>E8ZC24</accession>
<feature type="region of interest" description="Disordered" evidence="1">
    <location>
        <begin position="84"/>
        <end position="110"/>
    </location>
</feature>
<feature type="compositionally biased region" description="Basic and acidic residues" evidence="1">
    <location>
        <begin position="99"/>
        <end position="110"/>
    </location>
</feature>
<proteinExistence type="predicted"/>
<keyword evidence="2" id="KW-0496">Mitochondrion</keyword>
<sequence length="110" mass="12607">MVVKVCIGGWLLTNNAWDRHCLSPFSKKDWLQRNILHCTLSICLSYRLRAIGERTTGGSVKNIYRAIHSESLFLYIRNFDKSLASSSPQYNSFTLGETENSKREMSDRSS</sequence>
<protein>
    <submittedName>
        <fullName evidence="2">Uncharacterized protein orf110d</fullName>
    </submittedName>
</protein>
<geneLocation type="mitochondrion" evidence="2"/>
<feature type="compositionally biased region" description="Polar residues" evidence="1">
    <location>
        <begin position="84"/>
        <end position="98"/>
    </location>
</feature>